<accession>J9FGU1</accession>
<gene>
    <name evidence="1" type="ORF">EVA_17769</name>
</gene>
<organism evidence="1">
    <name type="scientific">gut metagenome</name>
    <dbReference type="NCBI Taxonomy" id="749906"/>
    <lineage>
        <taxon>unclassified sequences</taxon>
        <taxon>metagenomes</taxon>
        <taxon>organismal metagenomes</taxon>
    </lineage>
</organism>
<protein>
    <submittedName>
        <fullName evidence="1">Uncharacterized protein</fullName>
    </submittedName>
</protein>
<dbReference type="EMBL" id="AMCI01006563">
    <property type="protein sequence ID" value="EJW94121.1"/>
    <property type="molecule type" value="Genomic_DNA"/>
</dbReference>
<proteinExistence type="predicted"/>
<evidence type="ECO:0000313" key="1">
    <source>
        <dbReference type="EMBL" id="EJW94121.1"/>
    </source>
</evidence>
<comment type="caution">
    <text evidence="1">The sequence shown here is derived from an EMBL/GenBank/DDBJ whole genome shotgun (WGS) entry which is preliminary data.</text>
</comment>
<reference evidence="1" key="1">
    <citation type="journal article" date="2012" name="PLoS ONE">
        <title>Gene sets for utilization of primary and secondary nutrition supplies in the distal gut of endangered iberian lynx.</title>
        <authorList>
            <person name="Alcaide M."/>
            <person name="Messina E."/>
            <person name="Richter M."/>
            <person name="Bargiela R."/>
            <person name="Peplies J."/>
            <person name="Huws S.A."/>
            <person name="Newbold C.J."/>
            <person name="Golyshin P.N."/>
            <person name="Simon M.A."/>
            <person name="Lopez G."/>
            <person name="Yakimov M.M."/>
            <person name="Ferrer M."/>
        </authorList>
    </citation>
    <scope>NUCLEOTIDE SEQUENCE</scope>
</reference>
<dbReference type="AlphaFoldDB" id="J9FGU1"/>
<name>J9FGU1_9ZZZZ</name>
<sequence length="35" mass="4066">MVVFTLFEEDGRKNADGFISFFKNFRTLGFLLHAP</sequence>